<dbReference type="Gene3D" id="2.60.40.640">
    <property type="match status" value="2"/>
</dbReference>
<name>A0A7S0RYP1_9CHLO</name>
<dbReference type="AlphaFoldDB" id="A0A7S0RYP1"/>
<feature type="compositionally biased region" description="Low complexity" evidence="4">
    <location>
        <begin position="380"/>
        <end position="403"/>
    </location>
</feature>
<evidence type="ECO:0008006" key="6">
    <source>
        <dbReference type="Google" id="ProtNLM"/>
    </source>
</evidence>
<evidence type="ECO:0000313" key="5">
    <source>
        <dbReference type="EMBL" id="CAD8691552.1"/>
    </source>
</evidence>
<protein>
    <recommendedName>
        <fullName evidence="6">Vacuolar protein sorting-associated protein 26</fullName>
    </recommendedName>
</protein>
<feature type="compositionally biased region" description="Pro residues" evidence="4">
    <location>
        <begin position="404"/>
        <end position="430"/>
    </location>
</feature>
<dbReference type="EMBL" id="HBFB01028123">
    <property type="protein sequence ID" value="CAD8691552.1"/>
    <property type="molecule type" value="Transcribed_RNA"/>
</dbReference>
<evidence type="ECO:0000256" key="4">
    <source>
        <dbReference type="SAM" id="MobiDB-lite"/>
    </source>
</evidence>
<reference evidence="5" key="1">
    <citation type="submission" date="2021-01" db="EMBL/GenBank/DDBJ databases">
        <authorList>
            <person name="Corre E."/>
            <person name="Pelletier E."/>
            <person name="Niang G."/>
            <person name="Scheremetjew M."/>
            <person name="Finn R."/>
            <person name="Kale V."/>
            <person name="Holt S."/>
            <person name="Cochrane G."/>
            <person name="Meng A."/>
            <person name="Brown T."/>
            <person name="Cohen L."/>
        </authorList>
    </citation>
    <scope>NUCLEOTIDE SEQUENCE</scope>
    <source>
        <strain evidence="5">SAG 11-49</strain>
    </source>
</reference>
<accession>A0A7S0RYP1</accession>
<dbReference type="GO" id="GO:0030904">
    <property type="term" value="C:retromer complex"/>
    <property type="evidence" value="ECO:0007669"/>
    <property type="project" value="UniProtKB-ARBA"/>
</dbReference>
<sequence>MKSFLGLVQSAPFRVDIEYKDANGRPYKNTTTIKSKKDVQEEVPVYANKDSVMGEIRVTPMTTKRLEHQGIKIQLLGQIELAAERGVAHEFVSLVRELAPPGDLSNMRTFPFEFRNVEMQYDSYKGQAVRCRYLLRVTVTGKGMTPDTKKEFNVWVTNYELPSELGQPIKMEVGIEDCLHIEFEYDRARYHLRDVVVGKIYFLLVRIKLKHMEVEIRRKETVGAGSDARSDSETLAKYEIMDGAPVRGESVPIRLYLSPYELSPSYKDVHNKYSVRYYLNLVLVDEEDRRYFKQQEITLYRKAEDTPEELAAAAAAGPPKLGGAPVIAPLTSSMYGLPSSSNGDAGAGSGSYGGAVPASALASTSVEAPAGSSGLGGSAGASTSSSAAPLAGASTSSAAAAAPAPVPAPPSEPLSVPPAPITPAPAPAPAPVSDEPPLTLPVAAGGDSGAAAGEEGDSAGSKSEAPPLSFGAPDAEGGVL</sequence>
<dbReference type="FunFam" id="2.60.40.640:FF:000015">
    <property type="entry name" value="Vacuolar protein sorting-associated protein 26"/>
    <property type="match status" value="1"/>
</dbReference>
<dbReference type="Pfam" id="PF03643">
    <property type="entry name" value="Vps26"/>
    <property type="match status" value="1"/>
</dbReference>
<dbReference type="InterPro" id="IPR014752">
    <property type="entry name" value="Arrestin-like_C"/>
</dbReference>
<evidence type="ECO:0000256" key="3">
    <source>
        <dbReference type="ARBA" id="ARBA00022927"/>
    </source>
</evidence>
<dbReference type="PANTHER" id="PTHR12233">
    <property type="entry name" value="VACUOLAR PROTEIN SORTING 26 RELATED"/>
    <property type="match status" value="1"/>
</dbReference>
<comment type="similarity">
    <text evidence="1">Belongs to the VPS26 family.</text>
</comment>
<feature type="compositionally biased region" description="Low complexity" evidence="4">
    <location>
        <begin position="431"/>
        <end position="465"/>
    </location>
</feature>
<keyword evidence="3" id="KW-0653">Protein transport</keyword>
<dbReference type="InterPro" id="IPR028934">
    <property type="entry name" value="Vps26-related"/>
</dbReference>
<evidence type="ECO:0000256" key="1">
    <source>
        <dbReference type="ARBA" id="ARBA00009100"/>
    </source>
</evidence>
<gene>
    <name evidence="5" type="ORF">CLEI1391_LOCUS15735</name>
</gene>
<keyword evidence="2" id="KW-0813">Transport</keyword>
<evidence type="ECO:0000256" key="2">
    <source>
        <dbReference type="ARBA" id="ARBA00022448"/>
    </source>
</evidence>
<dbReference type="GO" id="GO:0006886">
    <property type="term" value="P:intracellular protein transport"/>
    <property type="evidence" value="ECO:0007669"/>
    <property type="project" value="InterPro"/>
</dbReference>
<organism evidence="5">
    <name type="scientific">Chlamydomonas leiostraca</name>
    <dbReference type="NCBI Taxonomy" id="1034604"/>
    <lineage>
        <taxon>Eukaryota</taxon>
        <taxon>Viridiplantae</taxon>
        <taxon>Chlorophyta</taxon>
        <taxon>core chlorophytes</taxon>
        <taxon>Chlorophyceae</taxon>
        <taxon>CS clade</taxon>
        <taxon>Chlamydomonadales</taxon>
        <taxon>Chlamydomonadaceae</taxon>
        <taxon>Chlamydomonas</taxon>
    </lineage>
</organism>
<proteinExistence type="inferred from homology"/>
<feature type="region of interest" description="Disordered" evidence="4">
    <location>
        <begin position="367"/>
        <end position="480"/>
    </location>
</feature>